<proteinExistence type="predicted"/>
<protein>
    <recommendedName>
        <fullName evidence="3">DUF4238 domain-containing protein</fullName>
    </recommendedName>
</protein>
<dbReference type="InterPro" id="IPR025332">
    <property type="entry name" value="DUF4238"/>
</dbReference>
<accession>N9NKT7</accession>
<dbReference type="AlphaFoldDB" id="N9NKT7"/>
<dbReference type="RefSeq" id="WP_005215606.1">
    <property type="nucleotide sequence ID" value="NZ_KB850089.1"/>
</dbReference>
<gene>
    <name evidence="1" type="ORF">F900_01041</name>
</gene>
<dbReference type="EMBL" id="APRP01000014">
    <property type="protein sequence ID" value="ENX02595.1"/>
    <property type="molecule type" value="Genomic_DNA"/>
</dbReference>
<sequence>MSQKSSNHHYVPRGLLKNWYIKNSDHKNQGFWKYQRRNGEVSLFPNPSSTKSSCSEKHLNTTYQNIFSIAQEVIEDSDSIEDELAKLDTSALEIINEKLVSKEYIESSENSDQSSIRFGILEIDSELTEQEKKILAKFILSLHFRHPETLELAKEMLEKEAQPTLDFLQKKLEKYGIGDHLDFYKKNTNLFTMLKTLNSPENFQHIYNMDWRIAVFNNDFLISGEKPLVINFLKNEIKPDLGFTLSLSPNVLLIGNHSLLLKDDLESLQKFINDFILDYNSIVCEQSRYAISSHELNKDLADIYLSALK</sequence>
<comment type="caution">
    <text evidence="1">The sequence shown here is derived from an EMBL/GenBank/DDBJ whole genome shotgun (WGS) entry which is preliminary data.</text>
</comment>
<evidence type="ECO:0000313" key="1">
    <source>
        <dbReference type="EMBL" id="ENX02595.1"/>
    </source>
</evidence>
<evidence type="ECO:0000313" key="2">
    <source>
        <dbReference type="Proteomes" id="UP000013248"/>
    </source>
</evidence>
<dbReference type="STRING" id="1217705.F900_01041"/>
<name>N9NKT7_9GAMM</name>
<dbReference type="PATRIC" id="fig|1217705.3.peg.998"/>
<dbReference type="HOGENOM" id="CLU_969331_0_0_6"/>
<dbReference type="Proteomes" id="UP000013248">
    <property type="component" value="Unassembled WGS sequence"/>
</dbReference>
<organism evidence="1 2">
    <name type="scientific">Acinetobacter modestus</name>
    <dbReference type="NCBI Taxonomy" id="1776740"/>
    <lineage>
        <taxon>Bacteria</taxon>
        <taxon>Pseudomonadati</taxon>
        <taxon>Pseudomonadota</taxon>
        <taxon>Gammaproteobacteria</taxon>
        <taxon>Moraxellales</taxon>
        <taxon>Moraxellaceae</taxon>
        <taxon>Acinetobacter</taxon>
    </lineage>
</organism>
<dbReference type="Pfam" id="PF14022">
    <property type="entry name" value="DUF4238"/>
    <property type="match status" value="1"/>
</dbReference>
<evidence type="ECO:0008006" key="3">
    <source>
        <dbReference type="Google" id="ProtNLM"/>
    </source>
</evidence>
<reference evidence="1 2" key="1">
    <citation type="submission" date="2013-02" db="EMBL/GenBank/DDBJ databases">
        <title>The Genome Sequence of Acinetobacter sp. ANC 3862.</title>
        <authorList>
            <consortium name="The Broad Institute Genome Sequencing Platform"/>
            <consortium name="The Broad Institute Genome Sequencing Center for Infectious Disease"/>
            <person name="Cerqueira G."/>
            <person name="Feldgarden M."/>
            <person name="Courvalin P."/>
            <person name="Perichon B."/>
            <person name="Grillot-Courvalin C."/>
            <person name="Clermont D."/>
            <person name="Rocha E."/>
            <person name="Yoon E.-J."/>
            <person name="Nemec A."/>
            <person name="Walker B."/>
            <person name="Young S.K."/>
            <person name="Zeng Q."/>
            <person name="Gargeya S."/>
            <person name="Fitzgerald M."/>
            <person name="Haas B."/>
            <person name="Abouelleil A."/>
            <person name="Alvarado L."/>
            <person name="Arachchi H.M."/>
            <person name="Berlin A.M."/>
            <person name="Chapman S.B."/>
            <person name="Dewar J."/>
            <person name="Goldberg J."/>
            <person name="Griggs A."/>
            <person name="Gujja S."/>
            <person name="Hansen M."/>
            <person name="Howarth C."/>
            <person name="Imamovic A."/>
            <person name="Larimer J."/>
            <person name="McCowan C."/>
            <person name="Murphy C."/>
            <person name="Neiman D."/>
            <person name="Pearson M."/>
            <person name="Priest M."/>
            <person name="Roberts A."/>
            <person name="Saif S."/>
            <person name="Shea T."/>
            <person name="Sisk P."/>
            <person name="Sykes S."/>
            <person name="Wortman J."/>
            <person name="Nusbaum C."/>
            <person name="Birren B."/>
        </authorList>
    </citation>
    <scope>NUCLEOTIDE SEQUENCE [LARGE SCALE GENOMIC DNA]</scope>
    <source>
        <strain evidence="1 2">ANC 3862</strain>
    </source>
</reference>